<protein>
    <submittedName>
        <fullName evidence="2">Uncharacterized protein</fullName>
    </submittedName>
</protein>
<comment type="caution">
    <text evidence="2">The sequence shown here is derived from an EMBL/GenBank/DDBJ whole genome shotgun (WGS) entry which is preliminary data.</text>
</comment>
<reference evidence="2 3" key="1">
    <citation type="submission" date="2019-01" db="EMBL/GenBank/DDBJ databases">
        <title>Draft genome sequence of Psathyrella aberdarensis IHI B618.</title>
        <authorList>
            <person name="Buettner E."/>
            <person name="Kellner H."/>
        </authorList>
    </citation>
    <scope>NUCLEOTIDE SEQUENCE [LARGE SCALE GENOMIC DNA]</scope>
    <source>
        <strain evidence="2 3">IHI B618</strain>
    </source>
</reference>
<sequence>MAATQKSQTALEYKQPTTNDTNNQVATLPPLKRRYLALADYEDTKKARTSVKEDSPLGKKGLCTTATEDAKMKETANAIV</sequence>
<name>A0A4Q2CWU3_9AGAR</name>
<proteinExistence type="predicted"/>
<keyword evidence="3" id="KW-1185">Reference proteome</keyword>
<evidence type="ECO:0000256" key="1">
    <source>
        <dbReference type="SAM" id="MobiDB-lite"/>
    </source>
</evidence>
<feature type="region of interest" description="Disordered" evidence="1">
    <location>
        <begin position="1"/>
        <end position="25"/>
    </location>
</feature>
<accession>A0A4Q2CWU3</accession>
<dbReference type="AlphaFoldDB" id="A0A4Q2CWU3"/>
<dbReference type="Proteomes" id="UP000290288">
    <property type="component" value="Unassembled WGS sequence"/>
</dbReference>
<evidence type="ECO:0000313" key="2">
    <source>
        <dbReference type="EMBL" id="RXW11203.1"/>
    </source>
</evidence>
<gene>
    <name evidence="2" type="ORF">EST38_g14652</name>
</gene>
<organism evidence="2 3">
    <name type="scientific">Candolleomyces aberdarensis</name>
    <dbReference type="NCBI Taxonomy" id="2316362"/>
    <lineage>
        <taxon>Eukaryota</taxon>
        <taxon>Fungi</taxon>
        <taxon>Dikarya</taxon>
        <taxon>Basidiomycota</taxon>
        <taxon>Agaricomycotina</taxon>
        <taxon>Agaricomycetes</taxon>
        <taxon>Agaricomycetidae</taxon>
        <taxon>Agaricales</taxon>
        <taxon>Agaricineae</taxon>
        <taxon>Psathyrellaceae</taxon>
        <taxon>Candolleomyces</taxon>
    </lineage>
</organism>
<evidence type="ECO:0000313" key="3">
    <source>
        <dbReference type="Proteomes" id="UP000290288"/>
    </source>
</evidence>
<dbReference type="EMBL" id="SDEE01002199">
    <property type="protein sequence ID" value="RXW11203.1"/>
    <property type="molecule type" value="Genomic_DNA"/>
</dbReference>